<evidence type="ECO:0000256" key="1">
    <source>
        <dbReference type="SAM" id="MobiDB-lite"/>
    </source>
</evidence>
<keyword evidence="3" id="KW-1185">Reference proteome</keyword>
<sequence>MPTKSPTPVGITSLPTTPATRHTLANTPQQWQNPNLCTYYQRFGHAVRICHPSFALLPDKLRETNKAVARQRPPCYRPLNDIQLRASQQHTYAPAAPSSRTIYYQLQHCH</sequence>
<gene>
    <name evidence="2" type="ORF">Pmani_000161</name>
</gene>
<dbReference type="AlphaFoldDB" id="A0AAE1UTA4"/>
<accession>A0AAE1UTA4</accession>
<feature type="region of interest" description="Disordered" evidence="1">
    <location>
        <begin position="1"/>
        <end position="27"/>
    </location>
</feature>
<dbReference type="EMBL" id="JAWZYT010000011">
    <property type="protein sequence ID" value="KAK4329494.1"/>
    <property type="molecule type" value="Genomic_DNA"/>
</dbReference>
<organism evidence="2 3">
    <name type="scientific">Petrolisthes manimaculis</name>
    <dbReference type="NCBI Taxonomy" id="1843537"/>
    <lineage>
        <taxon>Eukaryota</taxon>
        <taxon>Metazoa</taxon>
        <taxon>Ecdysozoa</taxon>
        <taxon>Arthropoda</taxon>
        <taxon>Crustacea</taxon>
        <taxon>Multicrustacea</taxon>
        <taxon>Malacostraca</taxon>
        <taxon>Eumalacostraca</taxon>
        <taxon>Eucarida</taxon>
        <taxon>Decapoda</taxon>
        <taxon>Pleocyemata</taxon>
        <taxon>Anomura</taxon>
        <taxon>Galatheoidea</taxon>
        <taxon>Porcellanidae</taxon>
        <taxon>Petrolisthes</taxon>
    </lineage>
</organism>
<evidence type="ECO:0000313" key="3">
    <source>
        <dbReference type="Proteomes" id="UP001292094"/>
    </source>
</evidence>
<feature type="compositionally biased region" description="Polar residues" evidence="1">
    <location>
        <begin position="13"/>
        <end position="27"/>
    </location>
</feature>
<proteinExistence type="predicted"/>
<reference evidence="2" key="1">
    <citation type="submission" date="2023-11" db="EMBL/GenBank/DDBJ databases">
        <title>Genome assemblies of two species of porcelain crab, Petrolisthes cinctipes and Petrolisthes manimaculis (Anomura: Porcellanidae).</title>
        <authorList>
            <person name="Angst P."/>
        </authorList>
    </citation>
    <scope>NUCLEOTIDE SEQUENCE</scope>
    <source>
        <strain evidence="2">PB745_02</strain>
        <tissue evidence="2">Gill</tissue>
    </source>
</reference>
<name>A0AAE1UTA4_9EUCA</name>
<evidence type="ECO:0000313" key="2">
    <source>
        <dbReference type="EMBL" id="KAK4329494.1"/>
    </source>
</evidence>
<protein>
    <submittedName>
        <fullName evidence="2">Uncharacterized protein</fullName>
    </submittedName>
</protein>
<dbReference type="Proteomes" id="UP001292094">
    <property type="component" value="Unassembled WGS sequence"/>
</dbReference>
<comment type="caution">
    <text evidence="2">The sequence shown here is derived from an EMBL/GenBank/DDBJ whole genome shotgun (WGS) entry which is preliminary data.</text>
</comment>